<dbReference type="Pfam" id="PF10536">
    <property type="entry name" value="PMD"/>
    <property type="match status" value="1"/>
</dbReference>
<gene>
    <name evidence="3" type="ORF">FSB_LOCUS21183</name>
</gene>
<dbReference type="EMBL" id="OIVN01001380">
    <property type="protein sequence ID" value="SPC93301.1"/>
    <property type="molecule type" value="Genomic_DNA"/>
</dbReference>
<feature type="domain" description="Aminotransferase-like plant mobile" evidence="2">
    <location>
        <begin position="157"/>
        <end position="532"/>
    </location>
</feature>
<feature type="compositionally biased region" description="Basic residues" evidence="1">
    <location>
        <begin position="687"/>
        <end position="699"/>
    </location>
</feature>
<feature type="compositionally biased region" description="Polar residues" evidence="1">
    <location>
        <begin position="710"/>
        <end position="728"/>
    </location>
</feature>
<protein>
    <recommendedName>
        <fullName evidence="2">Aminotransferase-like plant mobile domain-containing protein</fullName>
    </recommendedName>
</protein>
<feature type="compositionally biased region" description="Polar residues" evidence="1">
    <location>
        <begin position="880"/>
        <end position="891"/>
    </location>
</feature>
<accession>A0A2N9G2A9</accession>
<dbReference type="InterPro" id="IPR019557">
    <property type="entry name" value="AminoTfrase-like_pln_mobile"/>
</dbReference>
<feature type="region of interest" description="Disordered" evidence="1">
    <location>
        <begin position="615"/>
        <end position="766"/>
    </location>
</feature>
<dbReference type="GO" id="GO:0010073">
    <property type="term" value="P:meristem maintenance"/>
    <property type="evidence" value="ECO:0007669"/>
    <property type="project" value="InterPro"/>
</dbReference>
<dbReference type="PANTHER" id="PTHR46033">
    <property type="entry name" value="PROTEIN MAIN-LIKE 2"/>
    <property type="match status" value="1"/>
</dbReference>
<dbReference type="AlphaFoldDB" id="A0A2N9G2A9"/>
<evidence type="ECO:0000313" key="3">
    <source>
        <dbReference type="EMBL" id="SPC93301.1"/>
    </source>
</evidence>
<evidence type="ECO:0000259" key="2">
    <source>
        <dbReference type="Pfam" id="PF10536"/>
    </source>
</evidence>
<feature type="compositionally biased region" description="Polar residues" evidence="1">
    <location>
        <begin position="899"/>
        <end position="908"/>
    </location>
</feature>
<sequence length="1280" mass="139835">MASSSRTPAKTRGASSMGEEHRSPEVAPPLVAPEETESDTHSDSDPVPTGSGSSEEILARPILDPWYESGKMFPSIPAEVQPPPSDWEWLVKKEDAAADAIWVPPFQEILDLKIQRKDVLAVPIKFDFQCLRASNWEAWVDKELADETFCRLLEQAGVLQAILISRSLNMCRDTESLRQLVRRWCPSTHTFFFAHGELTVTLEDVENHWRLPILGDCDPSEVELSPAEIKAEAILLDYVGKKNVSLGTNAARLTTWPRTFFGNKDPTLRRAAFVVYWLSKCVFGEYPSYAVKPLYFRLAVKISTGTSFPLAAMFLGHFYTQLDLLHADEMSGESCHFVATAFNSSVLQAFLWEHAASCSTDGRRLSDSRQKFASLPEAVAARFEFLQTGVPSIYRWVGAKIYDSELVPSLDDEDFVLWRPYGDSHRGYFCDSVMSWFSKIEPQNYALGPEDVRTLSYLSVTSAGWLPVLTHNGLLFTSYCAHRVRRQFGYGQEVPATMATAADVLPTINPFTKSRAFAYWRSAIPEVVIPSGERVGICTSGMNQYWRDLMTSMLEFRSSGHESIEHLLPLCKAPSTNPQLFAATNTVTTYSTKQGLGYVVWRSDLSKWMTYSKGHPSSWLEENPNHVSAPEKVASKRGKRITATISSSKREKPTAPEKSPSKGIVIREPASSQSRKQSVPKDVLGKKIVRKTRAKRKRSAALPSPILHESPSSNTRSKSHATATTYSEARTKRRNEGAVRRPLTVSEDKDSSSSSEDDDDDVGGSVEGVPIAVDEAIVSGVAAAEATATAEPTDSITAATKSVSGTAGVSDVPEGGVDAAEMAVEGAVEAPEGAVSAGIVDDVGLTQGGSSRSSGRVDSALLDSTPPSKFYVRRSRRTNIVSSDSEKTPSVSAVHLTPRASQSESAGASSMHVIPTPPPTAVNAPLGAPSVENIRGDEEDVIIPGHISDIGVDAATEEITAAGVISAVEVPEAERVGSEVEVIPSTEVEDDIPDMEGTFAQDPNDNASLEDMDMADVHDSYDAVLADVPEKHVQAAIPELEAASPTIKDASPTKTAGSGNEFAAEDEGDFDAVEAAESAFAAIQSPFASLERLGVETSAVPAEILSFFQEFDRVAISRHRPQHFWIFDSAEVDFYDYSVPRDGVQFLEAIWKKYGNFISNFRLGNFVGGAMLTLLCCVLMQMRNTNLEDVTETNILEWKGVVQELIQEGFLLGFMIDHLREIARDMFGRKLTAELKTLEARIVAMRNAVTAIVPAHWHLTSAMRAAGELCNESALYGLLE</sequence>
<feature type="region of interest" description="Disordered" evidence="1">
    <location>
        <begin position="1"/>
        <end position="55"/>
    </location>
</feature>
<organism evidence="3">
    <name type="scientific">Fagus sylvatica</name>
    <name type="common">Beechnut</name>
    <dbReference type="NCBI Taxonomy" id="28930"/>
    <lineage>
        <taxon>Eukaryota</taxon>
        <taxon>Viridiplantae</taxon>
        <taxon>Streptophyta</taxon>
        <taxon>Embryophyta</taxon>
        <taxon>Tracheophyta</taxon>
        <taxon>Spermatophyta</taxon>
        <taxon>Magnoliopsida</taxon>
        <taxon>eudicotyledons</taxon>
        <taxon>Gunneridae</taxon>
        <taxon>Pentapetalae</taxon>
        <taxon>rosids</taxon>
        <taxon>fabids</taxon>
        <taxon>Fagales</taxon>
        <taxon>Fagaceae</taxon>
        <taxon>Fagus</taxon>
    </lineage>
</organism>
<feature type="region of interest" description="Disordered" evidence="1">
    <location>
        <begin position="880"/>
        <end position="912"/>
    </location>
</feature>
<proteinExistence type="predicted"/>
<name>A0A2N9G2A9_FAGSY</name>
<dbReference type="InterPro" id="IPR044824">
    <property type="entry name" value="MAIN-like"/>
</dbReference>
<dbReference type="PANTHER" id="PTHR46033:SF80">
    <property type="entry name" value="PROTEIN MAIN-LIKE 2-LIKE"/>
    <property type="match status" value="1"/>
</dbReference>
<evidence type="ECO:0000256" key="1">
    <source>
        <dbReference type="SAM" id="MobiDB-lite"/>
    </source>
</evidence>
<reference evidence="3" key="1">
    <citation type="submission" date="2018-02" db="EMBL/GenBank/DDBJ databases">
        <authorList>
            <person name="Cohen D.B."/>
            <person name="Kent A.D."/>
        </authorList>
    </citation>
    <scope>NUCLEOTIDE SEQUENCE</scope>
</reference>